<comment type="caution">
    <text evidence="1">The sequence shown here is derived from an EMBL/GenBank/DDBJ whole genome shotgun (WGS) entry which is preliminary data.</text>
</comment>
<dbReference type="RefSeq" id="WP_150443499.1">
    <property type="nucleotide sequence ID" value="NZ_VYQE01000001.1"/>
</dbReference>
<dbReference type="Proteomes" id="UP000326554">
    <property type="component" value="Unassembled WGS sequence"/>
</dbReference>
<accession>A0A5J5GR81</accession>
<sequence length="326" mass="34653">MPTGQLSGTIDGQAVDVKLDCSSWDAEQQMVYSLGDDRGQSDTSGDGVIFRFSHFAPAGMTDASVSINGETFQVGPAFRAEDDTEWSVEDDIATFDGPSGAAEDRPVSLTLDCAPRSPEEDGYVGRVTGVVDGIEIDAPLSCATWEDREATQERTPPDTGNEVELFVIRQSGHGTVTVSTETETYQMVATGDAFVISPDTIAFESSYRRSDDTTYDAALTFDCSQRTSSREAVPITELPPMPEALTAGQNFAFSLADIPGSAGDMIVITDGNPGWLFTAMRDGDGDGDGDGDDVTLTAPETPGAYVVEYLGGPDMTPTARMEILVE</sequence>
<keyword evidence="2" id="KW-1185">Reference proteome</keyword>
<reference evidence="1 2" key="1">
    <citation type="submission" date="2019-09" db="EMBL/GenBank/DDBJ databases">
        <authorList>
            <person name="Park J.-S."/>
            <person name="Choi H.-J."/>
        </authorList>
    </citation>
    <scope>NUCLEOTIDE SEQUENCE [LARGE SCALE GENOMIC DNA]</scope>
    <source>
        <strain evidence="1 2">176SS1-4</strain>
    </source>
</reference>
<dbReference type="EMBL" id="VYQE01000001">
    <property type="protein sequence ID" value="KAA9010014.1"/>
    <property type="molecule type" value="Genomic_DNA"/>
</dbReference>
<dbReference type="AlphaFoldDB" id="A0A5J5GR81"/>
<protein>
    <submittedName>
        <fullName evidence="1">Uncharacterized protein</fullName>
    </submittedName>
</protein>
<evidence type="ECO:0000313" key="2">
    <source>
        <dbReference type="Proteomes" id="UP000326554"/>
    </source>
</evidence>
<proteinExistence type="predicted"/>
<name>A0A5J5GR81_9RHOB</name>
<gene>
    <name evidence="1" type="ORF">F3S47_01795</name>
</gene>
<evidence type="ECO:0000313" key="1">
    <source>
        <dbReference type="EMBL" id="KAA9010014.1"/>
    </source>
</evidence>
<organism evidence="1 2">
    <name type="scientific">Histidinibacterium aquaticum</name>
    <dbReference type="NCBI Taxonomy" id="2613962"/>
    <lineage>
        <taxon>Bacteria</taxon>
        <taxon>Pseudomonadati</taxon>
        <taxon>Pseudomonadota</taxon>
        <taxon>Alphaproteobacteria</taxon>
        <taxon>Rhodobacterales</taxon>
        <taxon>Paracoccaceae</taxon>
        <taxon>Histidinibacterium</taxon>
    </lineage>
</organism>